<accession>A0AAJ0MGN0</accession>
<dbReference type="AlphaFoldDB" id="A0AAJ0MGN0"/>
<keyword evidence="3" id="KW-1185">Reference proteome</keyword>
<protein>
    <submittedName>
        <fullName evidence="2">Uncharacterized protein</fullName>
    </submittedName>
</protein>
<evidence type="ECO:0000256" key="1">
    <source>
        <dbReference type="SAM" id="MobiDB-lite"/>
    </source>
</evidence>
<gene>
    <name evidence="2" type="ORF">B0T25DRAFT_174990</name>
</gene>
<proteinExistence type="predicted"/>
<evidence type="ECO:0000313" key="3">
    <source>
        <dbReference type="Proteomes" id="UP001275084"/>
    </source>
</evidence>
<feature type="region of interest" description="Disordered" evidence="1">
    <location>
        <begin position="1"/>
        <end position="82"/>
    </location>
</feature>
<reference evidence="2" key="2">
    <citation type="submission" date="2023-06" db="EMBL/GenBank/DDBJ databases">
        <authorList>
            <consortium name="Lawrence Berkeley National Laboratory"/>
            <person name="Haridas S."/>
            <person name="Hensen N."/>
            <person name="Bonometti L."/>
            <person name="Westerberg I."/>
            <person name="Brannstrom I.O."/>
            <person name="Guillou S."/>
            <person name="Cros-Aarteil S."/>
            <person name="Calhoun S."/>
            <person name="Kuo A."/>
            <person name="Mondo S."/>
            <person name="Pangilinan J."/>
            <person name="Riley R."/>
            <person name="Labutti K."/>
            <person name="Andreopoulos B."/>
            <person name="Lipzen A."/>
            <person name="Chen C."/>
            <person name="Yanf M."/>
            <person name="Daum C."/>
            <person name="Ng V."/>
            <person name="Clum A."/>
            <person name="Steindorff A."/>
            <person name="Ohm R."/>
            <person name="Martin F."/>
            <person name="Silar P."/>
            <person name="Natvig D."/>
            <person name="Lalanne C."/>
            <person name="Gautier V."/>
            <person name="Ament-Velasquez S.L."/>
            <person name="Kruys A."/>
            <person name="Hutchinson M.I."/>
            <person name="Powell A.J."/>
            <person name="Barry K."/>
            <person name="Miller A.N."/>
            <person name="Grigoriev I.V."/>
            <person name="Debuchy R."/>
            <person name="Gladieux P."/>
            <person name="Thoren M.H."/>
            <person name="Johannesson H."/>
        </authorList>
    </citation>
    <scope>NUCLEOTIDE SEQUENCE</scope>
    <source>
        <strain evidence="2">CBS 955.72</strain>
    </source>
</reference>
<dbReference type="EMBL" id="JAUIQD010000003">
    <property type="protein sequence ID" value="KAK3357971.1"/>
    <property type="molecule type" value="Genomic_DNA"/>
</dbReference>
<organism evidence="2 3">
    <name type="scientific">Lasiosphaeria hispida</name>
    <dbReference type="NCBI Taxonomy" id="260671"/>
    <lineage>
        <taxon>Eukaryota</taxon>
        <taxon>Fungi</taxon>
        <taxon>Dikarya</taxon>
        <taxon>Ascomycota</taxon>
        <taxon>Pezizomycotina</taxon>
        <taxon>Sordariomycetes</taxon>
        <taxon>Sordariomycetidae</taxon>
        <taxon>Sordariales</taxon>
        <taxon>Lasiosphaeriaceae</taxon>
        <taxon>Lasiosphaeria</taxon>
    </lineage>
</organism>
<name>A0AAJ0MGN0_9PEZI</name>
<dbReference type="Proteomes" id="UP001275084">
    <property type="component" value="Unassembled WGS sequence"/>
</dbReference>
<evidence type="ECO:0000313" key="2">
    <source>
        <dbReference type="EMBL" id="KAK3357971.1"/>
    </source>
</evidence>
<comment type="caution">
    <text evidence="2">The sequence shown here is derived from an EMBL/GenBank/DDBJ whole genome shotgun (WGS) entry which is preliminary data.</text>
</comment>
<sequence length="210" mass="23064">MEQQPSIEHRTRKGGEFSQAKQPESQIRPIIALVTGTLGKLQAPNPKSPKGSARNGREKNVSLQNRTRHPRLQGMNRQGPQAHLLSASRRPKYSRYCTVVWGYLRSERPGGCDMAMLTLGVQNTFRSCSSYTAAPSTFGVRHSATYSIAFSHQLAASHPIRHSSHLDASPIRNCTYPCVSMMDPFRFLLCGRAQGAAALDLGRCAGRLGS</sequence>
<reference evidence="2" key="1">
    <citation type="journal article" date="2023" name="Mol. Phylogenet. Evol.">
        <title>Genome-scale phylogeny and comparative genomics of the fungal order Sordariales.</title>
        <authorList>
            <person name="Hensen N."/>
            <person name="Bonometti L."/>
            <person name="Westerberg I."/>
            <person name="Brannstrom I.O."/>
            <person name="Guillou S."/>
            <person name="Cros-Aarteil S."/>
            <person name="Calhoun S."/>
            <person name="Haridas S."/>
            <person name="Kuo A."/>
            <person name="Mondo S."/>
            <person name="Pangilinan J."/>
            <person name="Riley R."/>
            <person name="LaButti K."/>
            <person name="Andreopoulos B."/>
            <person name="Lipzen A."/>
            <person name="Chen C."/>
            <person name="Yan M."/>
            <person name="Daum C."/>
            <person name="Ng V."/>
            <person name="Clum A."/>
            <person name="Steindorff A."/>
            <person name="Ohm R.A."/>
            <person name="Martin F."/>
            <person name="Silar P."/>
            <person name="Natvig D.O."/>
            <person name="Lalanne C."/>
            <person name="Gautier V."/>
            <person name="Ament-Velasquez S.L."/>
            <person name="Kruys A."/>
            <person name="Hutchinson M.I."/>
            <person name="Powell A.J."/>
            <person name="Barry K."/>
            <person name="Miller A.N."/>
            <person name="Grigoriev I.V."/>
            <person name="Debuchy R."/>
            <person name="Gladieux P."/>
            <person name="Hiltunen Thoren M."/>
            <person name="Johannesson H."/>
        </authorList>
    </citation>
    <scope>NUCLEOTIDE SEQUENCE</scope>
    <source>
        <strain evidence="2">CBS 955.72</strain>
    </source>
</reference>